<dbReference type="InterPro" id="IPR043004">
    <property type="entry name" value="MvaI_BcnI_cat"/>
</dbReference>
<dbReference type="Gene3D" id="2.40.330.10">
    <property type="entry name" value="DNA-binding pseudobarrel domain"/>
    <property type="match status" value="1"/>
</dbReference>
<dbReference type="RefSeq" id="WP_190476724.1">
    <property type="nucleotide sequence ID" value="NZ_JACOFT010000001.1"/>
</dbReference>
<feature type="domain" description="MvaI/BcnI restriction endonuclease" evidence="1">
    <location>
        <begin position="179"/>
        <end position="394"/>
    </location>
</feature>
<evidence type="ECO:0000259" key="1">
    <source>
        <dbReference type="Pfam" id="PF15515"/>
    </source>
</evidence>
<protein>
    <recommendedName>
        <fullName evidence="1">MvaI/BcnI restriction endonuclease domain-containing protein</fullName>
    </recommendedName>
</protein>
<keyword evidence="3" id="KW-1185">Reference proteome</keyword>
<name>A0ABR6XCB4_9BURK</name>
<evidence type="ECO:0000313" key="3">
    <source>
        <dbReference type="Proteomes" id="UP000637632"/>
    </source>
</evidence>
<dbReference type="InterPro" id="IPR015300">
    <property type="entry name" value="DNA-bd_pseudobarrel_sf"/>
</dbReference>
<dbReference type="InterPro" id="IPR029127">
    <property type="entry name" value="MvaI_BcnI"/>
</dbReference>
<dbReference type="Gene3D" id="3.40.210.20">
    <property type="entry name" value="MvaI/BcnI restriction endonuclease, catalytic domain"/>
    <property type="match status" value="1"/>
</dbReference>
<dbReference type="Pfam" id="PF15515">
    <property type="entry name" value="MvaI_BcnI"/>
    <property type="match status" value="1"/>
</dbReference>
<evidence type="ECO:0000313" key="2">
    <source>
        <dbReference type="EMBL" id="MBC3810016.1"/>
    </source>
</evidence>
<accession>A0ABR6XCB4</accession>
<comment type="caution">
    <text evidence="2">The sequence shown here is derived from an EMBL/GenBank/DDBJ whole genome shotgun (WGS) entry which is preliminary data.</text>
</comment>
<sequence length="406" mass="46873">MNQNILTLEDYVRAMVQAAGRRLKSGEILAKILTKNDDSGRHGVLIPTEHYDFFPELEIVDINENATTFFNAFDSITCKPVELAWKYYQRYPERRITRLNGILNDKNHGFILAVFVKAMHEDGSESYYIDGALSDEGNKFAQIYPLLFSEKLDPEPGLVALRDISSTELQFDEPLTDLLQKFDQIAEMGWVKNLRSGDTGIGYTFESLVGIEENNDKKADYRGIEIKCKKLKSEGTRSTGKINLFQEAPVWAEKLSNYARLEKIGRLNGDGRLACYSQLTTKENNLGLLLKANDVNAIVELLKQFEQIGYWPYQTLEDRLLEKHSRTAFIKAEISKSGTQFKYKEFVYCEQPSIQKFIQLVLSNEIVFEFTMSEKENRKVRNHGYPWRLNHEDLLDRLFSTKLQLR</sequence>
<proteinExistence type="predicted"/>
<organism evidence="2 3">
    <name type="scientific">Undibacterium aquatile</name>
    <dbReference type="NCBI Taxonomy" id="1537398"/>
    <lineage>
        <taxon>Bacteria</taxon>
        <taxon>Pseudomonadati</taxon>
        <taxon>Pseudomonadota</taxon>
        <taxon>Betaproteobacteria</taxon>
        <taxon>Burkholderiales</taxon>
        <taxon>Oxalobacteraceae</taxon>
        <taxon>Undibacterium</taxon>
    </lineage>
</organism>
<dbReference type="EMBL" id="JACOFT010000001">
    <property type="protein sequence ID" value="MBC3810016.1"/>
    <property type="molecule type" value="Genomic_DNA"/>
</dbReference>
<dbReference type="InterPro" id="IPR043005">
    <property type="entry name" value="MvaI_BcnI_rec"/>
</dbReference>
<reference evidence="2 3" key="1">
    <citation type="submission" date="2020-08" db="EMBL/GenBank/DDBJ databases">
        <title>Novel species isolated from subtropical streams in China.</title>
        <authorList>
            <person name="Lu H."/>
        </authorList>
    </citation>
    <scope>NUCLEOTIDE SEQUENCE [LARGE SCALE GENOMIC DNA]</scope>
    <source>
        <strain evidence="2 3">CCTCC AB 2015119</strain>
    </source>
</reference>
<dbReference type="Proteomes" id="UP000637632">
    <property type="component" value="Unassembled WGS sequence"/>
</dbReference>
<dbReference type="CDD" id="cd22347">
    <property type="entry name" value="PDDEXK_nuclease"/>
    <property type="match status" value="1"/>
</dbReference>
<dbReference type="Gene3D" id="3.30.70.3570">
    <property type="entry name" value="MvaI/BcnI restriction endonuclease, recognition domain"/>
    <property type="match status" value="1"/>
</dbReference>
<gene>
    <name evidence="2" type="ORF">H8K26_01065</name>
</gene>